<keyword evidence="1" id="KW-0812">Transmembrane</keyword>
<protein>
    <submittedName>
        <fullName evidence="2">Uncharacterized protein</fullName>
    </submittedName>
</protein>
<dbReference type="Proteomes" id="UP000028839">
    <property type="component" value="Unassembled WGS sequence"/>
</dbReference>
<dbReference type="EMBL" id="JPGN01000017">
    <property type="protein sequence ID" value="KFI20538.1"/>
    <property type="molecule type" value="Genomic_DNA"/>
</dbReference>
<name>A0A0E2Z4A4_9GAMM</name>
<sequence length="70" mass="7977">MLVIFWQFNHPKITNICFVKKGKNQILFYNAMLISILIMSKIKFILTVMGLAILIACSHSADQPVNNNSH</sequence>
<keyword evidence="1" id="KW-1133">Transmembrane helix</keyword>
<keyword evidence="1" id="KW-0472">Membrane</keyword>
<accession>A0A0E2Z4A4</accession>
<proteinExistence type="predicted"/>
<evidence type="ECO:0000256" key="1">
    <source>
        <dbReference type="SAM" id="Phobius"/>
    </source>
</evidence>
<organism evidence="2 3">
    <name type="scientific">Nitrosococcus oceani C-27</name>
    <dbReference type="NCBI Taxonomy" id="314279"/>
    <lineage>
        <taxon>Bacteria</taxon>
        <taxon>Pseudomonadati</taxon>
        <taxon>Pseudomonadota</taxon>
        <taxon>Gammaproteobacteria</taxon>
        <taxon>Chromatiales</taxon>
        <taxon>Chromatiaceae</taxon>
        <taxon>Nitrosococcus</taxon>
    </lineage>
</organism>
<reference evidence="2 3" key="1">
    <citation type="submission" date="2014-07" db="EMBL/GenBank/DDBJ databases">
        <title>Comparative analysis of Nitrosococcus oceani genome inventories of strains from Pacific and Atlantic gyres.</title>
        <authorList>
            <person name="Lim C.K."/>
            <person name="Wang L."/>
            <person name="Sayavedra-Soto L.A."/>
            <person name="Klotz M.G."/>
        </authorList>
    </citation>
    <scope>NUCLEOTIDE SEQUENCE [LARGE SCALE GENOMIC DNA]</scope>
    <source>
        <strain evidence="2 3">C-27</strain>
    </source>
</reference>
<dbReference type="AlphaFoldDB" id="A0A0E2Z4A4"/>
<feature type="transmembrane region" description="Helical" evidence="1">
    <location>
        <begin position="27"/>
        <end position="56"/>
    </location>
</feature>
<gene>
    <name evidence="2" type="ORF">IB75_02595</name>
</gene>
<evidence type="ECO:0000313" key="3">
    <source>
        <dbReference type="Proteomes" id="UP000028839"/>
    </source>
</evidence>
<dbReference type="HOGENOM" id="CLU_2753784_0_0_6"/>
<evidence type="ECO:0000313" key="2">
    <source>
        <dbReference type="EMBL" id="KFI20538.1"/>
    </source>
</evidence>
<comment type="caution">
    <text evidence="2">The sequence shown here is derived from an EMBL/GenBank/DDBJ whole genome shotgun (WGS) entry which is preliminary data.</text>
</comment>